<sequence>SLDDISNIENLFTSIAATEINKDNWELSDSSYLDYEEGQSNLSFILQPVLNSLAPITSDILDNELFIKINNINHEKVTVIVLIKLRQQHKAYT</sequence>
<evidence type="ECO:0000313" key="1">
    <source>
        <dbReference type="EMBL" id="CAG8838536.1"/>
    </source>
</evidence>
<gene>
    <name evidence="1" type="ORF">CPELLU_LOCUS21723</name>
</gene>
<dbReference type="EMBL" id="CAJVQA010084482">
    <property type="protein sequence ID" value="CAG8838536.1"/>
    <property type="molecule type" value="Genomic_DNA"/>
</dbReference>
<feature type="non-terminal residue" evidence="1">
    <location>
        <position position="93"/>
    </location>
</feature>
<protein>
    <submittedName>
        <fullName evidence="1">2248_t:CDS:1</fullName>
    </submittedName>
</protein>
<organism evidence="1 2">
    <name type="scientific">Cetraspora pellucida</name>
    <dbReference type="NCBI Taxonomy" id="1433469"/>
    <lineage>
        <taxon>Eukaryota</taxon>
        <taxon>Fungi</taxon>
        <taxon>Fungi incertae sedis</taxon>
        <taxon>Mucoromycota</taxon>
        <taxon>Glomeromycotina</taxon>
        <taxon>Glomeromycetes</taxon>
        <taxon>Diversisporales</taxon>
        <taxon>Gigasporaceae</taxon>
        <taxon>Cetraspora</taxon>
    </lineage>
</organism>
<proteinExistence type="predicted"/>
<feature type="non-terminal residue" evidence="1">
    <location>
        <position position="1"/>
    </location>
</feature>
<accession>A0A9N9KIQ3</accession>
<keyword evidence="2" id="KW-1185">Reference proteome</keyword>
<evidence type="ECO:0000313" key="2">
    <source>
        <dbReference type="Proteomes" id="UP000789759"/>
    </source>
</evidence>
<name>A0A9N9KIQ3_9GLOM</name>
<dbReference type="Proteomes" id="UP000789759">
    <property type="component" value="Unassembled WGS sequence"/>
</dbReference>
<comment type="caution">
    <text evidence="1">The sequence shown here is derived from an EMBL/GenBank/DDBJ whole genome shotgun (WGS) entry which is preliminary data.</text>
</comment>
<reference evidence="1" key="1">
    <citation type="submission" date="2021-06" db="EMBL/GenBank/DDBJ databases">
        <authorList>
            <person name="Kallberg Y."/>
            <person name="Tangrot J."/>
            <person name="Rosling A."/>
        </authorList>
    </citation>
    <scope>NUCLEOTIDE SEQUENCE</scope>
    <source>
        <strain evidence="1">FL966</strain>
    </source>
</reference>
<dbReference type="AlphaFoldDB" id="A0A9N9KIQ3"/>